<dbReference type="EMBL" id="LLXL01002112">
    <property type="protein sequence ID" value="PKK61774.1"/>
    <property type="molecule type" value="Genomic_DNA"/>
</dbReference>
<dbReference type="AlphaFoldDB" id="A0A2N1MJF3"/>
<proteinExistence type="predicted"/>
<accession>A0A2N1MJF3</accession>
<reference evidence="1 2" key="1">
    <citation type="submission" date="2016-04" db="EMBL/GenBank/DDBJ databases">
        <title>Genome analyses suggest a sexual origin of heterokaryosis in a supposedly ancient asexual fungus.</title>
        <authorList>
            <person name="Ropars J."/>
            <person name="Sedzielewska K."/>
            <person name="Noel J."/>
            <person name="Charron P."/>
            <person name="Farinelli L."/>
            <person name="Marton T."/>
            <person name="Kruger M."/>
            <person name="Pelin A."/>
            <person name="Brachmann A."/>
            <person name="Corradi N."/>
        </authorList>
    </citation>
    <scope>NUCLEOTIDE SEQUENCE [LARGE SCALE GENOMIC DNA]</scope>
    <source>
        <strain evidence="1 2">C2</strain>
    </source>
</reference>
<evidence type="ECO:0008006" key="3">
    <source>
        <dbReference type="Google" id="ProtNLM"/>
    </source>
</evidence>
<dbReference type="Gene3D" id="1.10.630.10">
    <property type="entry name" value="Cytochrome P450"/>
    <property type="match status" value="1"/>
</dbReference>
<dbReference type="GO" id="GO:0016705">
    <property type="term" value="F:oxidoreductase activity, acting on paired donors, with incorporation or reduction of molecular oxygen"/>
    <property type="evidence" value="ECO:0007669"/>
    <property type="project" value="InterPro"/>
</dbReference>
<dbReference type="GO" id="GO:0020037">
    <property type="term" value="F:heme binding"/>
    <property type="evidence" value="ECO:0007669"/>
    <property type="project" value="InterPro"/>
</dbReference>
<sequence length="157" mass="18491">MAAYFDTLNDEKYEGQSARFKDSVKLTQGLRKLFVEYTIFFVIPPFIRHYVPFFKNKADEVLKSMEFINQRLNAIIKSRREEIEKTPLDEPLPHDMLTSMIIKNTLRDDNYIQTGVEAMRTMSDTEIRINILDGIHTPYEKKSSNFCTIFVQVRVEI</sequence>
<organism evidence="1 2">
    <name type="scientific">Rhizophagus irregularis</name>
    <dbReference type="NCBI Taxonomy" id="588596"/>
    <lineage>
        <taxon>Eukaryota</taxon>
        <taxon>Fungi</taxon>
        <taxon>Fungi incertae sedis</taxon>
        <taxon>Mucoromycota</taxon>
        <taxon>Glomeromycotina</taxon>
        <taxon>Glomeromycetes</taxon>
        <taxon>Glomerales</taxon>
        <taxon>Glomeraceae</taxon>
        <taxon>Rhizophagus</taxon>
    </lineage>
</organism>
<comment type="caution">
    <text evidence="1">The sequence shown here is derived from an EMBL/GenBank/DDBJ whole genome shotgun (WGS) entry which is preliminary data.</text>
</comment>
<dbReference type="InterPro" id="IPR036396">
    <property type="entry name" value="Cyt_P450_sf"/>
</dbReference>
<dbReference type="Proteomes" id="UP000233469">
    <property type="component" value="Unassembled WGS sequence"/>
</dbReference>
<reference evidence="1 2" key="2">
    <citation type="submission" date="2017-10" db="EMBL/GenBank/DDBJ databases">
        <title>Extensive intraspecific genome diversity in a model arbuscular mycorrhizal fungus.</title>
        <authorList>
            <person name="Chen E.C.H."/>
            <person name="Morin E."/>
            <person name="Baudet D."/>
            <person name="Noel J."/>
            <person name="Ndikumana S."/>
            <person name="Charron P."/>
            <person name="St-Onge C."/>
            <person name="Giorgi J."/>
            <person name="Grigoriev I.V."/>
            <person name="Roux C."/>
            <person name="Martin F.M."/>
            <person name="Corradi N."/>
        </authorList>
    </citation>
    <scope>NUCLEOTIDE SEQUENCE [LARGE SCALE GENOMIC DNA]</scope>
    <source>
        <strain evidence="1 2">C2</strain>
    </source>
</reference>
<evidence type="ECO:0000313" key="2">
    <source>
        <dbReference type="Proteomes" id="UP000233469"/>
    </source>
</evidence>
<gene>
    <name evidence="1" type="ORF">RhiirC2_791312</name>
</gene>
<evidence type="ECO:0000313" key="1">
    <source>
        <dbReference type="EMBL" id="PKK61774.1"/>
    </source>
</evidence>
<feature type="non-terminal residue" evidence="1">
    <location>
        <position position="157"/>
    </location>
</feature>
<protein>
    <recommendedName>
        <fullName evidence="3">Cytochrome P450</fullName>
    </recommendedName>
</protein>
<name>A0A2N1MJF3_9GLOM</name>
<dbReference type="GO" id="GO:0004497">
    <property type="term" value="F:monooxygenase activity"/>
    <property type="evidence" value="ECO:0007669"/>
    <property type="project" value="InterPro"/>
</dbReference>
<dbReference type="GO" id="GO:0005506">
    <property type="term" value="F:iron ion binding"/>
    <property type="evidence" value="ECO:0007669"/>
    <property type="project" value="InterPro"/>
</dbReference>